<keyword evidence="2" id="KW-0472">Membrane</keyword>
<dbReference type="Proteomes" id="UP001477672">
    <property type="component" value="Unassembled WGS sequence"/>
</dbReference>
<organism evidence="4 5">
    <name type="scientific">Ruthenibacterium intestinale</name>
    <dbReference type="NCBI Taxonomy" id="3133163"/>
    <lineage>
        <taxon>Bacteria</taxon>
        <taxon>Bacillati</taxon>
        <taxon>Bacillota</taxon>
        <taxon>Clostridia</taxon>
        <taxon>Eubacteriales</taxon>
        <taxon>Oscillospiraceae</taxon>
        <taxon>Ruthenibacterium</taxon>
    </lineage>
</organism>
<feature type="transmembrane region" description="Helical" evidence="2">
    <location>
        <begin position="61"/>
        <end position="82"/>
    </location>
</feature>
<dbReference type="PANTHER" id="PTHR22911">
    <property type="entry name" value="ACYL-MALONYL CONDENSING ENZYME-RELATED"/>
    <property type="match status" value="1"/>
</dbReference>
<dbReference type="InterPro" id="IPR000620">
    <property type="entry name" value="EamA_dom"/>
</dbReference>
<keyword evidence="2" id="KW-0812">Transmembrane</keyword>
<feature type="transmembrane region" description="Helical" evidence="2">
    <location>
        <begin position="146"/>
        <end position="164"/>
    </location>
</feature>
<dbReference type="RefSeq" id="WP_349215096.1">
    <property type="nucleotide sequence ID" value="NZ_JBBMFA010000062.1"/>
</dbReference>
<proteinExistence type="inferred from homology"/>
<accession>A0ABV1GCV3</accession>
<feature type="domain" description="EamA" evidence="3">
    <location>
        <begin position="2"/>
        <end position="133"/>
    </location>
</feature>
<protein>
    <submittedName>
        <fullName evidence="4">EamA family transporter</fullName>
    </submittedName>
</protein>
<comment type="similarity">
    <text evidence="1">Belongs to the EamA transporter family.</text>
</comment>
<dbReference type="SUPFAM" id="SSF103481">
    <property type="entry name" value="Multidrug resistance efflux transporter EmrE"/>
    <property type="match status" value="2"/>
</dbReference>
<keyword evidence="2" id="KW-1133">Transmembrane helix</keyword>
<dbReference type="PANTHER" id="PTHR22911:SF137">
    <property type="entry name" value="SOLUTE CARRIER FAMILY 35 MEMBER G2-RELATED"/>
    <property type="match status" value="1"/>
</dbReference>
<reference evidence="4 5" key="1">
    <citation type="submission" date="2024-03" db="EMBL/GenBank/DDBJ databases">
        <title>Human intestinal bacterial collection.</title>
        <authorList>
            <person name="Pauvert C."/>
            <person name="Hitch T.C.A."/>
            <person name="Clavel T."/>
        </authorList>
    </citation>
    <scope>NUCLEOTIDE SEQUENCE [LARGE SCALE GENOMIC DNA]</scope>
    <source>
        <strain evidence="4 5">CLA-JM-H11</strain>
    </source>
</reference>
<evidence type="ECO:0000256" key="2">
    <source>
        <dbReference type="SAM" id="Phobius"/>
    </source>
</evidence>
<dbReference type="Pfam" id="PF00892">
    <property type="entry name" value="EamA"/>
    <property type="match status" value="2"/>
</dbReference>
<name>A0ABV1GCV3_9FIRM</name>
<feature type="transmembrane region" description="Helical" evidence="2">
    <location>
        <begin position="29"/>
        <end position="49"/>
    </location>
</feature>
<sequence>MAFFAAGSAFFAGITAVLSKCGVRRTDSDVATAVRTAVVLACAWVMVWITGAPLGPVPAGAWLFLVLSGLSTGASWVCYFRALARGDVSRVAPVDKCSTGLTVVLAFLLLGEPVTLWKLAGLVCVTVGAVVMAYRPGAPKGPAGGSWLMWAVLSAVFASLSSIFGKVGMAGVDSNLGTALRTAVVLVFAWTLVLVRGKGQLVRAIPPGEGRFLVLSGLSTGASWLCYYKALQSGPASVVAPVDQLSILVTTAVSAAVLHEPVTRRTAAGLVCLLAGVLCMLI</sequence>
<feature type="transmembrane region" description="Helical" evidence="2">
    <location>
        <begin position="176"/>
        <end position="195"/>
    </location>
</feature>
<feature type="domain" description="EamA" evidence="3">
    <location>
        <begin position="146"/>
        <end position="281"/>
    </location>
</feature>
<comment type="caution">
    <text evidence="4">The sequence shown here is derived from an EMBL/GenBank/DDBJ whole genome shotgun (WGS) entry which is preliminary data.</text>
</comment>
<evidence type="ECO:0000313" key="4">
    <source>
        <dbReference type="EMBL" id="MEQ2519663.1"/>
    </source>
</evidence>
<keyword evidence="5" id="KW-1185">Reference proteome</keyword>
<evidence type="ECO:0000256" key="1">
    <source>
        <dbReference type="ARBA" id="ARBA00007362"/>
    </source>
</evidence>
<gene>
    <name evidence="4" type="ORF">WMO24_04350</name>
</gene>
<dbReference type="InterPro" id="IPR037185">
    <property type="entry name" value="EmrE-like"/>
</dbReference>
<evidence type="ECO:0000259" key="3">
    <source>
        <dbReference type="Pfam" id="PF00892"/>
    </source>
</evidence>
<dbReference type="Gene3D" id="1.10.3730.20">
    <property type="match status" value="2"/>
</dbReference>
<dbReference type="EMBL" id="JBBMFA010000062">
    <property type="protein sequence ID" value="MEQ2519663.1"/>
    <property type="molecule type" value="Genomic_DNA"/>
</dbReference>
<evidence type="ECO:0000313" key="5">
    <source>
        <dbReference type="Proteomes" id="UP001477672"/>
    </source>
</evidence>